<name>A0A377Z0S5_KLEPO</name>
<dbReference type="FunFam" id="3.30.499.10:FF:000008">
    <property type="entry name" value="Aconitate hydratase B"/>
    <property type="match status" value="1"/>
</dbReference>
<dbReference type="InterPro" id="IPR015931">
    <property type="entry name" value="Acnase/IPM_dHydase_lsu_aba_1/3"/>
</dbReference>
<accession>A0A377Z0S5</accession>
<dbReference type="GO" id="GO:0051539">
    <property type="term" value="F:4 iron, 4 sulfur cluster binding"/>
    <property type="evidence" value="ECO:0007669"/>
    <property type="project" value="UniProtKB-KW"/>
</dbReference>
<dbReference type="PANTHER" id="PTHR43160:SF4">
    <property type="entry name" value="ACONITATE HYDRATASE B"/>
    <property type="match status" value="1"/>
</dbReference>
<keyword evidence="5" id="KW-0411">Iron-sulfur</keyword>
<evidence type="ECO:0000256" key="1">
    <source>
        <dbReference type="ARBA" id="ARBA00001966"/>
    </source>
</evidence>
<proteinExistence type="predicted"/>
<dbReference type="PANTHER" id="PTHR43160">
    <property type="entry name" value="ACONITATE HYDRATASE B"/>
    <property type="match status" value="1"/>
</dbReference>
<dbReference type="Proteomes" id="UP000254487">
    <property type="component" value="Unassembled WGS sequence"/>
</dbReference>
<comment type="cofactor">
    <cofactor evidence="1">
        <name>[4Fe-4S] cluster</name>
        <dbReference type="ChEBI" id="CHEBI:49883"/>
    </cofactor>
</comment>
<dbReference type="GO" id="GO:0047456">
    <property type="term" value="F:2-methylisocitrate dehydratase activity"/>
    <property type="evidence" value="ECO:0007669"/>
    <property type="project" value="TreeGrafter"/>
</dbReference>
<organism evidence="8 9">
    <name type="scientific">Klebsiella pneumoniae subsp. ozaenae</name>
    <dbReference type="NCBI Taxonomy" id="574"/>
    <lineage>
        <taxon>Bacteria</taxon>
        <taxon>Pseudomonadati</taxon>
        <taxon>Pseudomonadota</taxon>
        <taxon>Gammaproteobacteria</taxon>
        <taxon>Enterobacterales</taxon>
        <taxon>Enterobacteriaceae</taxon>
        <taxon>Klebsiella/Raoultella group</taxon>
        <taxon>Klebsiella</taxon>
        <taxon>Klebsiella pneumoniae complex</taxon>
    </lineage>
</organism>
<dbReference type="GO" id="GO:0003994">
    <property type="term" value="F:aconitate hydratase activity"/>
    <property type="evidence" value="ECO:0007669"/>
    <property type="project" value="UniProtKB-EC"/>
</dbReference>
<evidence type="ECO:0000256" key="6">
    <source>
        <dbReference type="ARBA" id="ARBA00023239"/>
    </source>
</evidence>
<dbReference type="SUPFAM" id="SSF53732">
    <property type="entry name" value="Aconitase iron-sulfur domain"/>
    <property type="match status" value="1"/>
</dbReference>
<dbReference type="PROSITE" id="PS01244">
    <property type="entry name" value="ACONITASE_2"/>
    <property type="match status" value="1"/>
</dbReference>
<dbReference type="Pfam" id="PF00330">
    <property type="entry name" value="Aconitase"/>
    <property type="match status" value="1"/>
</dbReference>
<dbReference type="InterPro" id="IPR001030">
    <property type="entry name" value="Acoase/IPM_deHydtase_lsu_aba"/>
</dbReference>
<dbReference type="GO" id="GO:0005829">
    <property type="term" value="C:cytosol"/>
    <property type="evidence" value="ECO:0007669"/>
    <property type="project" value="TreeGrafter"/>
</dbReference>
<dbReference type="Gene3D" id="3.30.499.10">
    <property type="entry name" value="Aconitase, domain 3"/>
    <property type="match status" value="1"/>
</dbReference>
<evidence type="ECO:0000256" key="3">
    <source>
        <dbReference type="ARBA" id="ARBA00022723"/>
    </source>
</evidence>
<gene>
    <name evidence="8" type="primary">acnB_5</name>
    <name evidence="8" type="ORF">NCTC10313_01497</name>
</gene>
<evidence type="ECO:0000256" key="5">
    <source>
        <dbReference type="ARBA" id="ARBA00023014"/>
    </source>
</evidence>
<keyword evidence="6 8" id="KW-0456">Lyase</keyword>
<keyword evidence="2" id="KW-0004">4Fe-4S</keyword>
<dbReference type="EMBL" id="UGLW01000003">
    <property type="protein sequence ID" value="STU58212.1"/>
    <property type="molecule type" value="Genomic_DNA"/>
</dbReference>
<keyword evidence="4" id="KW-0408">Iron</keyword>
<evidence type="ECO:0000313" key="8">
    <source>
        <dbReference type="EMBL" id="STU58212.1"/>
    </source>
</evidence>
<sequence>MQGEKIDEVFIGSCMTNIGHFRAAGKLLDSHKGQLPTRLWVAPPTRMDAAQLTEEGYYSVFGKSGARIEIPGCSLCMGNQARVADGATVVSTSTRNFPNRLGTGANVYLASAELAAVASLLGKLPTPEEYQTFVAQVDKTAEDTYRYLNFNQLDQYTEKADGVIFQTAV</sequence>
<dbReference type="PROSITE" id="PS00450">
    <property type="entry name" value="ACONITASE_1"/>
    <property type="match status" value="1"/>
</dbReference>
<protein>
    <submittedName>
        <fullName evidence="8">Bifunctional aconitate hydratase 2/2-methylisocitrate dehydratase</fullName>
        <ecNumber evidence="8">4.2.1.3</ecNumber>
    </submittedName>
</protein>
<evidence type="ECO:0000259" key="7">
    <source>
        <dbReference type="Pfam" id="PF00330"/>
    </source>
</evidence>
<dbReference type="GO" id="GO:0006099">
    <property type="term" value="P:tricarboxylic acid cycle"/>
    <property type="evidence" value="ECO:0007669"/>
    <property type="project" value="TreeGrafter"/>
</dbReference>
<evidence type="ECO:0000313" key="9">
    <source>
        <dbReference type="Proteomes" id="UP000254487"/>
    </source>
</evidence>
<keyword evidence="3" id="KW-0479">Metal-binding</keyword>
<dbReference type="EC" id="4.2.1.3" evidence="8"/>
<dbReference type="GO" id="GO:0046872">
    <property type="term" value="F:metal ion binding"/>
    <property type="evidence" value="ECO:0007669"/>
    <property type="project" value="UniProtKB-KW"/>
</dbReference>
<feature type="domain" description="Aconitase/3-isopropylmalate dehydratase large subunit alpha/beta/alpha" evidence="7">
    <location>
        <begin position="2"/>
        <end position="122"/>
    </location>
</feature>
<dbReference type="GO" id="GO:0019629">
    <property type="term" value="P:propionate catabolic process, 2-methylcitrate cycle"/>
    <property type="evidence" value="ECO:0007669"/>
    <property type="project" value="TreeGrafter"/>
</dbReference>
<dbReference type="InterPro" id="IPR018136">
    <property type="entry name" value="Aconitase_4Fe-4S_BS"/>
</dbReference>
<dbReference type="InterPro" id="IPR036008">
    <property type="entry name" value="Aconitase_4Fe-4S_dom"/>
</dbReference>
<dbReference type="AlphaFoldDB" id="A0A377Z0S5"/>
<evidence type="ECO:0000256" key="2">
    <source>
        <dbReference type="ARBA" id="ARBA00022485"/>
    </source>
</evidence>
<dbReference type="InterPro" id="IPR050926">
    <property type="entry name" value="Aconitase/IPM_isomerase"/>
</dbReference>
<evidence type="ECO:0000256" key="4">
    <source>
        <dbReference type="ARBA" id="ARBA00023004"/>
    </source>
</evidence>
<reference evidence="8 9" key="1">
    <citation type="submission" date="2018-06" db="EMBL/GenBank/DDBJ databases">
        <authorList>
            <consortium name="Pathogen Informatics"/>
            <person name="Doyle S."/>
        </authorList>
    </citation>
    <scope>NUCLEOTIDE SEQUENCE [LARGE SCALE GENOMIC DNA]</scope>
    <source>
        <strain evidence="8 9">NCTC10313</strain>
    </source>
</reference>